<organism evidence="2 3">
    <name type="scientific">Mucor saturninus</name>
    <dbReference type="NCBI Taxonomy" id="64648"/>
    <lineage>
        <taxon>Eukaryota</taxon>
        <taxon>Fungi</taxon>
        <taxon>Fungi incertae sedis</taxon>
        <taxon>Mucoromycota</taxon>
        <taxon>Mucoromycotina</taxon>
        <taxon>Mucoromycetes</taxon>
        <taxon>Mucorales</taxon>
        <taxon>Mucorineae</taxon>
        <taxon>Mucoraceae</taxon>
        <taxon>Mucor</taxon>
    </lineage>
</organism>
<evidence type="ECO:0000313" key="3">
    <source>
        <dbReference type="Proteomes" id="UP000603453"/>
    </source>
</evidence>
<protein>
    <submittedName>
        <fullName evidence="2">Uncharacterized protein</fullName>
    </submittedName>
</protein>
<dbReference type="OrthoDB" id="3044029at2759"/>
<proteinExistence type="predicted"/>
<sequence length="281" mass="28535">MFTRFLYTIVTVSLLSSVNAYGMVAQVVDANNFCVFLPPDDATDRIISDSEWNANAFCIGSTPLATDAGTLPSGFIKSAHYVKTDLYVQVTGQMDYTKANLDGTDGGGQMDVKAPVGSSCVGWDYYVNLIEPTTNTYCMRCCNDTVSCNRGISEKGCAHIIPGDYSGPNDGTDSSLTSTEASTIASSTAATSTESVTVISTTTAESIATTVAPATSAVVSSAAISRGPVSSSATAVSSSSSAISTPSGAVSAQDVSSASSSAKPVVLAIGASVLVAAANLV</sequence>
<dbReference type="Proteomes" id="UP000603453">
    <property type="component" value="Unassembled WGS sequence"/>
</dbReference>
<gene>
    <name evidence="2" type="ORF">INT47_008969</name>
</gene>
<reference evidence="2" key="1">
    <citation type="submission" date="2020-12" db="EMBL/GenBank/DDBJ databases">
        <title>Metabolic potential, ecology and presence of endohyphal bacteria is reflected in genomic diversity of Mucoromycotina.</title>
        <authorList>
            <person name="Muszewska A."/>
            <person name="Okrasinska A."/>
            <person name="Steczkiewicz K."/>
            <person name="Drgas O."/>
            <person name="Orlowska M."/>
            <person name="Perlinska-Lenart U."/>
            <person name="Aleksandrzak-Piekarczyk T."/>
            <person name="Szatraj K."/>
            <person name="Zielenkiewicz U."/>
            <person name="Pilsyk S."/>
            <person name="Malc E."/>
            <person name="Mieczkowski P."/>
            <person name="Kruszewska J.S."/>
            <person name="Biernat P."/>
            <person name="Pawlowska J."/>
        </authorList>
    </citation>
    <scope>NUCLEOTIDE SEQUENCE</scope>
    <source>
        <strain evidence="2">WA0000017839</strain>
    </source>
</reference>
<dbReference type="AlphaFoldDB" id="A0A8H7R1V1"/>
<keyword evidence="3" id="KW-1185">Reference proteome</keyword>
<dbReference type="EMBL" id="JAEPRD010000056">
    <property type="protein sequence ID" value="KAG2202937.1"/>
    <property type="molecule type" value="Genomic_DNA"/>
</dbReference>
<accession>A0A8H7R1V1</accession>
<comment type="caution">
    <text evidence="2">The sequence shown here is derived from an EMBL/GenBank/DDBJ whole genome shotgun (WGS) entry which is preliminary data.</text>
</comment>
<keyword evidence="1" id="KW-0732">Signal</keyword>
<name>A0A8H7R1V1_9FUNG</name>
<evidence type="ECO:0000313" key="2">
    <source>
        <dbReference type="EMBL" id="KAG2202937.1"/>
    </source>
</evidence>
<feature type="chain" id="PRO_5034039531" evidence="1">
    <location>
        <begin position="21"/>
        <end position="281"/>
    </location>
</feature>
<feature type="signal peptide" evidence="1">
    <location>
        <begin position="1"/>
        <end position="20"/>
    </location>
</feature>
<evidence type="ECO:0000256" key="1">
    <source>
        <dbReference type="SAM" id="SignalP"/>
    </source>
</evidence>